<comment type="caution">
    <text evidence="1">The sequence shown here is derived from an EMBL/GenBank/DDBJ whole genome shotgun (WGS) entry which is preliminary data.</text>
</comment>
<name>A0ABR2QJP3_9ROSI</name>
<protein>
    <submittedName>
        <fullName evidence="1">Uncharacterized protein</fullName>
    </submittedName>
</protein>
<dbReference type="Proteomes" id="UP001396334">
    <property type="component" value="Unassembled WGS sequence"/>
</dbReference>
<reference evidence="1 2" key="1">
    <citation type="journal article" date="2024" name="G3 (Bethesda)">
        <title>Genome assembly of Hibiscus sabdariffa L. provides insights into metabolisms of medicinal natural products.</title>
        <authorList>
            <person name="Kim T."/>
        </authorList>
    </citation>
    <scope>NUCLEOTIDE SEQUENCE [LARGE SCALE GENOMIC DNA]</scope>
    <source>
        <strain evidence="1">TK-2024</strain>
        <tissue evidence="1">Old leaves</tissue>
    </source>
</reference>
<proteinExistence type="predicted"/>
<accession>A0ABR2QJP3</accession>
<organism evidence="1 2">
    <name type="scientific">Hibiscus sabdariffa</name>
    <name type="common">roselle</name>
    <dbReference type="NCBI Taxonomy" id="183260"/>
    <lineage>
        <taxon>Eukaryota</taxon>
        <taxon>Viridiplantae</taxon>
        <taxon>Streptophyta</taxon>
        <taxon>Embryophyta</taxon>
        <taxon>Tracheophyta</taxon>
        <taxon>Spermatophyta</taxon>
        <taxon>Magnoliopsida</taxon>
        <taxon>eudicotyledons</taxon>
        <taxon>Gunneridae</taxon>
        <taxon>Pentapetalae</taxon>
        <taxon>rosids</taxon>
        <taxon>malvids</taxon>
        <taxon>Malvales</taxon>
        <taxon>Malvaceae</taxon>
        <taxon>Malvoideae</taxon>
        <taxon>Hibiscus</taxon>
    </lineage>
</organism>
<gene>
    <name evidence="1" type="ORF">V6N11_081363</name>
</gene>
<evidence type="ECO:0000313" key="2">
    <source>
        <dbReference type="Proteomes" id="UP001396334"/>
    </source>
</evidence>
<evidence type="ECO:0000313" key="1">
    <source>
        <dbReference type="EMBL" id="KAK9000881.1"/>
    </source>
</evidence>
<sequence length="140" mass="15484">MRSIILATQRITYGERAHLVSKDCGALVATRLLSSPKSISFHSTRLDFVTSVMLCCKPSSLQVPGRVEADFGRLDGNTQELYYVLQKCTPVAADDNPEIMDLVNSSAPRLPRFSEEDIAGSELRWKLHTGKTEAGLIMLE</sequence>
<dbReference type="EMBL" id="JBBPBN010000037">
    <property type="protein sequence ID" value="KAK9000881.1"/>
    <property type="molecule type" value="Genomic_DNA"/>
</dbReference>
<keyword evidence="2" id="KW-1185">Reference proteome</keyword>